<name>A0ABQ4EQH3_9ACTN</name>
<sequence length="92" mass="9710">MRVADLTHPQEPDLYGHSVFAPVAILTVPDTGGARVRADRHSGVEPGTARWTGDAPGLEGAGRAPDTSDPLCQIRPGYLTPAGKLADRTHSR</sequence>
<evidence type="ECO:0000313" key="2">
    <source>
        <dbReference type="EMBL" id="GIG96870.1"/>
    </source>
</evidence>
<keyword evidence="3" id="KW-1185">Reference proteome</keyword>
<accession>A0ABQ4EQH3</accession>
<dbReference type="EMBL" id="BONX01000023">
    <property type="protein sequence ID" value="GIG96870.1"/>
    <property type="molecule type" value="Genomic_DNA"/>
</dbReference>
<organism evidence="2 3">
    <name type="scientific">Plantactinospora mayteni</name>
    <dbReference type="NCBI Taxonomy" id="566021"/>
    <lineage>
        <taxon>Bacteria</taxon>
        <taxon>Bacillati</taxon>
        <taxon>Actinomycetota</taxon>
        <taxon>Actinomycetes</taxon>
        <taxon>Micromonosporales</taxon>
        <taxon>Micromonosporaceae</taxon>
        <taxon>Plantactinospora</taxon>
    </lineage>
</organism>
<gene>
    <name evidence="2" type="ORF">Pma05_34430</name>
</gene>
<protein>
    <submittedName>
        <fullName evidence="2">Uncharacterized protein</fullName>
    </submittedName>
</protein>
<comment type="caution">
    <text evidence="2">The sequence shown here is derived from an EMBL/GenBank/DDBJ whole genome shotgun (WGS) entry which is preliminary data.</text>
</comment>
<feature type="region of interest" description="Disordered" evidence="1">
    <location>
        <begin position="37"/>
        <end position="92"/>
    </location>
</feature>
<evidence type="ECO:0000313" key="3">
    <source>
        <dbReference type="Proteomes" id="UP000621500"/>
    </source>
</evidence>
<evidence type="ECO:0000256" key="1">
    <source>
        <dbReference type="SAM" id="MobiDB-lite"/>
    </source>
</evidence>
<reference evidence="2 3" key="1">
    <citation type="submission" date="2021-01" db="EMBL/GenBank/DDBJ databases">
        <title>Whole genome shotgun sequence of Plantactinospora mayteni NBRC 109088.</title>
        <authorList>
            <person name="Komaki H."/>
            <person name="Tamura T."/>
        </authorList>
    </citation>
    <scope>NUCLEOTIDE SEQUENCE [LARGE SCALE GENOMIC DNA]</scope>
    <source>
        <strain evidence="2 3">NBRC 109088</strain>
    </source>
</reference>
<dbReference type="Proteomes" id="UP000621500">
    <property type="component" value="Unassembled WGS sequence"/>
</dbReference>
<proteinExistence type="predicted"/>